<dbReference type="Pfam" id="PF07178">
    <property type="entry name" value="TraL"/>
    <property type="match status" value="1"/>
</dbReference>
<evidence type="ECO:0000313" key="2">
    <source>
        <dbReference type="EMBL" id="AXV67633.1"/>
    </source>
</evidence>
<keyword evidence="5" id="KW-1185">Reference proteome</keyword>
<keyword evidence="1" id="KW-0812">Transmembrane</keyword>
<evidence type="ECO:0000256" key="1">
    <source>
        <dbReference type="SAM" id="Phobius"/>
    </source>
</evidence>
<dbReference type="EMBL" id="JAQPZS010000022">
    <property type="protein sequence ID" value="MEJ6497979.1"/>
    <property type="molecule type" value="Genomic_DNA"/>
</dbReference>
<dbReference type="Proteomes" id="UP001377972">
    <property type="component" value="Unassembled WGS sequence"/>
</dbReference>
<sequence>METPNRYRCKTHINQPLLILFVFTKEQVIPLMAAVAIGMVTKQTFILVCLAMAYIYISQKVKGRFPKAYVKHKLWSYGFILTNQSKSIADPVKRTYHR</sequence>
<dbReference type="GeneID" id="99507784"/>
<proteinExistence type="predicted"/>
<reference evidence="2 4" key="1">
    <citation type="submission" date="2018-08" db="EMBL/GenBank/DDBJ databases">
        <title>Draft genome sequence of Pseudoalteromonas donghaensis HJ51.</title>
        <authorList>
            <person name="Oh J."/>
            <person name="Roh D."/>
        </authorList>
    </citation>
    <scope>NUCLEOTIDE SEQUENCE [LARGE SCALE GENOMIC DNA]</scope>
    <source>
        <strain evidence="2 4">HJ51</strain>
        <plasmid evidence="2 4">unnamed2</plasmid>
    </source>
</reference>
<evidence type="ECO:0000313" key="3">
    <source>
        <dbReference type="EMBL" id="MEJ6497979.1"/>
    </source>
</evidence>
<protein>
    <submittedName>
        <fullName evidence="3">Type IV conjugative transfer system protein TraL</fullName>
    </submittedName>
</protein>
<keyword evidence="1" id="KW-1133">Transmembrane helix</keyword>
<gene>
    <name evidence="2" type="ORF">D0907_20065</name>
    <name evidence="3" type="ORF">PQI24_18205</name>
</gene>
<keyword evidence="1" id="KW-0472">Membrane</keyword>
<feature type="transmembrane region" description="Helical" evidence="1">
    <location>
        <begin position="28"/>
        <end position="57"/>
    </location>
</feature>
<dbReference type="RefSeq" id="WP_036973922.1">
    <property type="nucleotide sequence ID" value="NZ_CP032092.1"/>
</dbReference>
<dbReference type="EMBL" id="CP032092">
    <property type="protein sequence ID" value="AXV67633.1"/>
    <property type="molecule type" value="Genomic_DNA"/>
</dbReference>
<evidence type="ECO:0000313" key="4">
    <source>
        <dbReference type="Proteomes" id="UP000264605"/>
    </source>
</evidence>
<reference evidence="3 5" key="2">
    <citation type="submission" date="2023-01" db="EMBL/GenBank/DDBJ databases">
        <title>Trichodesmium-associated heterotrophic epibiont bacteria.</title>
        <authorList>
            <person name="Cleveland C.S."/>
            <person name="Webb E.A."/>
        </authorList>
    </citation>
    <scope>NUCLEOTIDE SEQUENCE [LARGE SCALE GENOMIC DNA]</scope>
    <source>
        <strain evidence="3 5">USCH2</strain>
    </source>
</reference>
<dbReference type="KEGG" id="pdj:D0907_20065"/>
<evidence type="ECO:0000313" key="5">
    <source>
        <dbReference type="Proteomes" id="UP001377972"/>
    </source>
</evidence>
<dbReference type="AlphaFoldDB" id="A0AAD0S4Y4"/>
<name>A0AAD0S4Y4_9GAMM</name>
<accession>A0AAD0S4Y4</accession>
<keyword evidence="2" id="KW-0614">Plasmid</keyword>
<dbReference type="Proteomes" id="UP000264605">
    <property type="component" value="Plasmid unnamed2"/>
</dbReference>
<organism evidence="2 4">
    <name type="scientific">Pseudoalteromonas lipolytica</name>
    <dbReference type="NCBI Taxonomy" id="570156"/>
    <lineage>
        <taxon>Bacteria</taxon>
        <taxon>Pseudomonadati</taxon>
        <taxon>Pseudomonadota</taxon>
        <taxon>Gammaproteobacteria</taxon>
        <taxon>Alteromonadales</taxon>
        <taxon>Pseudoalteromonadaceae</taxon>
        <taxon>Pseudoalteromonas</taxon>
    </lineage>
</organism>
<dbReference type="GO" id="GO:0019867">
    <property type="term" value="C:outer membrane"/>
    <property type="evidence" value="ECO:0007669"/>
    <property type="project" value="InterPro"/>
</dbReference>
<geneLocation type="plasmid" evidence="2 4">
    <name>unnamed2</name>
</geneLocation>
<dbReference type="InterPro" id="IPR009838">
    <property type="entry name" value="T4SS_TraL"/>
</dbReference>